<feature type="compositionally biased region" description="Low complexity" evidence="1">
    <location>
        <begin position="343"/>
        <end position="355"/>
    </location>
</feature>
<name>A0AA39V4V2_9LECA</name>
<keyword evidence="4" id="KW-1185">Reference proteome</keyword>
<gene>
    <name evidence="3" type="ORF">JMJ35_006342</name>
</gene>
<feature type="domain" description="DUF7582" evidence="2">
    <location>
        <begin position="54"/>
        <end position="242"/>
    </location>
</feature>
<dbReference type="Pfam" id="PF24483">
    <property type="entry name" value="DUF7582"/>
    <property type="match status" value="1"/>
</dbReference>
<feature type="compositionally biased region" description="Pro residues" evidence="1">
    <location>
        <begin position="327"/>
        <end position="336"/>
    </location>
</feature>
<sequence length="537" mass="60383">MTVQLSHAIDLFLHKDRASFFDDDAIAAGSIAPLHSSPAVAAPCFQWDLRTTCMPMLPAFQYISRKLAKRGLSVHLIISDHDPYVVPVWQLPRTSQLMLAKTVRKACSKFKLSPSFLTALASHSTKKDLPRIFNAYRPDSYIIRRSILQNDVVFNGDGLTLLSIDHIYTFKQLLRTLSKKDWLPCARDVCLSSCVHLLHRINQIYTNPKASKGYMARVYKEIEFQCSAYEEVCSAYNVTFCTASIKDVTTLEPDYSALADIGLNWDSDTSPTAAELPDTSPPPAHSSQNDLISPIAALDLSTLQTWESPSSNHLERTSPLTYTYPSIPKPSSPPLPTNQSNRSDLLSPLSTSPSDLEGRATALWRPLSPKATWESYSESALSPIADAKTDKWGFDEDTKEQWDFNGHDEAPEDEIEAAEWIDEFPAPPRIREIRLDEERQVEQSSRQEEEDNWKAIEAEAWNPDEEATRDIVESWICDIPAPLKTIEWQGSEEMVQTSPLEYVKAWVESWSSEPPGTGMVCARCHDKFAGERRVTVA</sequence>
<accession>A0AA39V4V2</accession>
<dbReference type="EMBL" id="JAFEKC020000013">
    <property type="protein sequence ID" value="KAK0511769.1"/>
    <property type="molecule type" value="Genomic_DNA"/>
</dbReference>
<dbReference type="AlphaFoldDB" id="A0AA39V4V2"/>
<feature type="region of interest" description="Disordered" evidence="1">
    <location>
        <begin position="269"/>
        <end position="289"/>
    </location>
</feature>
<evidence type="ECO:0000313" key="3">
    <source>
        <dbReference type="EMBL" id="KAK0511769.1"/>
    </source>
</evidence>
<evidence type="ECO:0000259" key="2">
    <source>
        <dbReference type="Pfam" id="PF24483"/>
    </source>
</evidence>
<feature type="region of interest" description="Disordered" evidence="1">
    <location>
        <begin position="307"/>
        <end position="356"/>
    </location>
</feature>
<reference evidence="3" key="1">
    <citation type="submission" date="2023-03" db="EMBL/GenBank/DDBJ databases">
        <title>Complete genome of Cladonia borealis.</title>
        <authorList>
            <person name="Park H."/>
        </authorList>
    </citation>
    <scope>NUCLEOTIDE SEQUENCE</scope>
    <source>
        <strain evidence="3">ANT050790</strain>
    </source>
</reference>
<dbReference type="InterPro" id="IPR056004">
    <property type="entry name" value="DUF7582"/>
</dbReference>
<evidence type="ECO:0000313" key="4">
    <source>
        <dbReference type="Proteomes" id="UP001166286"/>
    </source>
</evidence>
<feature type="compositionally biased region" description="Polar residues" evidence="1">
    <location>
        <begin position="307"/>
        <end position="324"/>
    </location>
</feature>
<organism evidence="3 4">
    <name type="scientific">Cladonia borealis</name>
    <dbReference type="NCBI Taxonomy" id="184061"/>
    <lineage>
        <taxon>Eukaryota</taxon>
        <taxon>Fungi</taxon>
        <taxon>Dikarya</taxon>
        <taxon>Ascomycota</taxon>
        <taxon>Pezizomycotina</taxon>
        <taxon>Lecanoromycetes</taxon>
        <taxon>OSLEUM clade</taxon>
        <taxon>Lecanoromycetidae</taxon>
        <taxon>Lecanorales</taxon>
        <taxon>Lecanorineae</taxon>
        <taxon>Cladoniaceae</taxon>
        <taxon>Cladonia</taxon>
    </lineage>
</organism>
<evidence type="ECO:0000256" key="1">
    <source>
        <dbReference type="SAM" id="MobiDB-lite"/>
    </source>
</evidence>
<proteinExistence type="predicted"/>
<dbReference type="Proteomes" id="UP001166286">
    <property type="component" value="Unassembled WGS sequence"/>
</dbReference>
<comment type="caution">
    <text evidence="3">The sequence shown here is derived from an EMBL/GenBank/DDBJ whole genome shotgun (WGS) entry which is preliminary data.</text>
</comment>
<protein>
    <recommendedName>
        <fullName evidence="2">DUF7582 domain-containing protein</fullName>
    </recommendedName>
</protein>